<evidence type="ECO:0000313" key="8">
    <source>
        <dbReference type="Proteomes" id="UP000248706"/>
    </source>
</evidence>
<dbReference type="PROSITE" id="PS50977">
    <property type="entry name" value="HTH_TETR_2"/>
    <property type="match status" value="1"/>
</dbReference>
<dbReference type="SUPFAM" id="SSF48498">
    <property type="entry name" value="Tetracyclin repressor-like, C-terminal domain"/>
    <property type="match status" value="1"/>
</dbReference>
<feature type="domain" description="HTH tetR-type" evidence="6">
    <location>
        <begin position="13"/>
        <end position="73"/>
    </location>
</feature>
<dbReference type="EMBL" id="MCIF01000002">
    <property type="protein sequence ID" value="RAQ94467.1"/>
    <property type="molecule type" value="Genomic_DNA"/>
</dbReference>
<dbReference type="InterPro" id="IPR050109">
    <property type="entry name" value="HTH-type_TetR-like_transc_reg"/>
</dbReference>
<dbReference type="GO" id="GO:0003700">
    <property type="term" value="F:DNA-binding transcription factor activity"/>
    <property type="evidence" value="ECO:0007669"/>
    <property type="project" value="TreeGrafter"/>
</dbReference>
<keyword evidence="4" id="KW-0804">Transcription</keyword>
<dbReference type="InterPro" id="IPR001647">
    <property type="entry name" value="HTH_TetR"/>
</dbReference>
<dbReference type="SUPFAM" id="SSF46689">
    <property type="entry name" value="Homeodomain-like"/>
    <property type="match status" value="1"/>
</dbReference>
<organism evidence="7 8">
    <name type="scientific">Thermogemmatispora tikiterensis</name>
    <dbReference type="NCBI Taxonomy" id="1825093"/>
    <lineage>
        <taxon>Bacteria</taxon>
        <taxon>Bacillati</taxon>
        <taxon>Chloroflexota</taxon>
        <taxon>Ktedonobacteria</taxon>
        <taxon>Thermogemmatisporales</taxon>
        <taxon>Thermogemmatisporaceae</taxon>
        <taxon>Thermogemmatispora</taxon>
    </lineage>
</organism>
<evidence type="ECO:0000256" key="3">
    <source>
        <dbReference type="ARBA" id="ARBA00023125"/>
    </source>
</evidence>
<protein>
    <recommendedName>
        <fullName evidence="6">HTH tetR-type domain-containing protein</fullName>
    </recommendedName>
</protein>
<dbReference type="PANTHER" id="PTHR30055:SF175">
    <property type="entry name" value="HTH-TYPE TRANSCRIPTIONAL REPRESSOR KSTR2"/>
    <property type="match status" value="1"/>
</dbReference>
<dbReference type="GO" id="GO:0000976">
    <property type="term" value="F:transcription cis-regulatory region binding"/>
    <property type="evidence" value="ECO:0007669"/>
    <property type="project" value="TreeGrafter"/>
</dbReference>
<dbReference type="Pfam" id="PF17932">
    <property type="entry name" value="TetR_C_24"/>
    <property type="match status" value="1"/>
</dbReference>
<dbReference type="OrthoDB" id="9795242at2"/>
<gene>
    <name evidence="7" type="ORF">A4R35_02905</name>
</gene>
<dbReference type="Gene3D" id="1.10.10.60">
    <property type="entry name" value="Homeodomain-like"/>
    <property type="match status" value="1"/>
</dbReference>
<sequence length="216" mass="24549">MPPTPRSERRVPVARKRDIIEVAAQLFARHGYHGTSVRDLSEALGLGKASLYHHIESKDELLFWVHEQFINPLLEETERRLSAEMDPRDALRTLSCILMRVIADYRPYVTVFLNEWRALSPERAAAIREKRKRFEGYIRAALQRGVEQGLFRPLDVSVTCLGFLGMHNYAYQWLNPEGRLSPEEIAATFSSIFLRGIAQGDNQSQAPETSASPQAG</sequence>
<evidence type="ECO:0000313" key="7">
    <source>
        <dbReference type="EMBL" id="RAQ94467.1"/>
    </source>
</evidence>
<dbReference type="InterPro" id="IPR009057">
    <property type="entry name" value="Homeodomain-like_sf"/>
</dbReference>
<evidence type="ECO:0000256" key="2">
    <source>
        <dbReference type="ARBA" id="ARBA00023015"/>
    </source>
</evidence>
<keyword evidence="1" id="KW-0678">Repressor</keyword>
<dbReference type="InterPro" id="IPR041490">
    <property type="entry name" value="KstR2_TetR_C"/>
</dbReference>
<dbReference type="InterPro" id="IPR036271">
    <property type="entry name" value="Tet_transcr_reg_TetR-rel_C_sf"/>
</dbReference>
<keyword evidence="3 5" id="KW-0238">DNA-binding</keyword>
<name>A0A328VA03_9CHLR</name>
<comment type="caution">
    <text evidence="7">The sequence shown here is derived from an EMBL/GenBank/DDBJ whole genome shotgun (WGS) entry which is preliminary data.</text>
</comment>
<dbReference type="Proteomes" id="UP000248706">
    <property type="component" value="Unassembled WGS sequence"/>
</dbReference>
<keyword evidence="2" id="KW-0805">Transcription regulation</keyword>
<dbReference type="PRINTS" id="PR00455">
    <property type="entry name" value="HTHTETR"/>
</dbReference>
<evidence type="ECO:0000256" key="4">
    <source>
        <dbReference type="ARBA" id="ARBA00023163"/>
    </source>
</evidence>
<evidence type="ECO:0000256" key="1">
    <source>
        <dbReference type="ARBA" id="ARBA00022491"/>
    </source>
</evidence>
<accession>A0A328VA03</accession>
<dbReference type="AlphaFoldDB" id="A0A328VA03"/>
<proteinExistence type="predicted"/>
<keyword evidence="8" id="KW-1185">Reference proteome</keyword>
<feature type="DNA-binding region" description="H-T-H motif" evidence="5">
    <location>
        <begin position="36"/>
        <end position="55"/>
    </location>
</feature>
<dbReference type="Gene3D" id="1.10.357.10">
    <property type="entry name" value="Tetracycline Repressor, domain 2"/>
    <property type="match status" value="1"/>
</dbReference>
<dbReference type="PANTHER" id="PTHR30055">
    <property type="entry name" value="HTH-TYPE TRANSCRIPTIONAL REGULATOR RUTR"/>
    <property type="match status" value="1"/>
</dbReference>
<evidence type="ECO:0000259" key="6">
    <source>
        <dbReference type="PROSITE" id="PS50977"/>
    </source>
</evidence>
<reference evidence="7 8" key="1">
    <citation type="submission" date="2016-08" db="EMBL/GenBank/DDBJ databases">
        <title>Analysis of Carbohydrate Active Enzymes in Thermogemmatispora T81 Reveals Carbohydrate Degradation Ability.</title>
        <authorList>
            <person name="Tomazini A."/>
            <person name="Lal S."/>
            <person name="Stott M."/>
            <person name="Henrissat B."/>
            <person name="Polikarpov I."/>
            <person name="Sparling R."/>
            <person name="Levin D.B."/>
        </authorList>
    </citation>
    <scope>NUCLEOTIDE SEQUENCE [LARGE SCALE GENOMIC DNA]</scope>
    <source>
        <strain evidence="7 8">T81</strain>
    </source>
</reference>
<dbReference type="Pfam" id="PF00440">
    <property type="entry name" value="TetR_N"/>
    <property type="match status" value="1"/>
</dbReference>
<evidence type="ECO:0000256" key="5">
    <source>
        <dbReference type="PROSITE-ProRule" id="PRU00335"/>
    </source>
</evidence>